<evidence type="ECO:0000313" key="12">
    <source>
        <dbReference type="EMBL" id="PNX86795.1"/>
    </source>
</evidence>
<dbReference type="OrthoDB" id="2162994at2759"/>
<dbReference type="PROSITE" id="PS50114">
    <property type="entry name" value="GATA_ZN_FINGER_2"/>
    <property type="match status" value="1"/>
</dbReference>
<reference evidence="12 13" key="1">
    <citation type="journal article" date="2014" name="Am. J. Bot.">
        <title>Genome assembly and annotation for red clover (Trifolium pratense; Fabaceae).</title>
        <authorList>
            <person name="Istvanek J."/>
            <person name="Jaros M."/>
            <person name="Krenek A."/>
            <person name="Repkova J."/>
        </authorList>
    </citation>
    <scope>NUCLEOTIDE SEQUENCE [LARGE SCALE GENOMIC DNA]</scope>
    <source>
        <strain evidence="13">cv. Tatra</strain>
        <tissue evidence="12">Young leaves</tissue>
    </source>
</reference>
<dbReference type="Gene3D" id="3.30.50.10">
    <property type="entry name" value="Erythroid Transcription Factor GATA-1, subunit A"/>
    <property type="match status" value="1"/>
</dbReference>
<dbReference type="GO" id="GO:0006355">
    <property type="term" value="P:regulation of DNA-templated transcription"/>
    <property type="evidence" value="ECO:0007669"/>
    <property type="project" value="InterPro"/>
</dbReference>
<dbReference type="InterPro" id="IPR000679">
    <property type="entry name" value="Znf_GATA"/>
</dbReference>
<evidence type="ECO:0000313" key="13">
    <source>
        <dbReference type="Proteomes" id="UP000236291"/>
    </source>
</evidence>
<feature type="region of interest" description="Disordered" evidence="10">
    <location>
        <begin position="57"/>
        <end position="92"/>
    </location>
</feature>
<evidence type="ECO:0000256" key="5">
    <source>
        <dbReference type="ARBA" id="ARBA00023125"/>
    </source>
</evidence>
<reference evidence="12 13" key="2">
    <citation type="journal article" date="2017" name="Front. Plant Sci.">
        <title>Gene Classification and Mining of Molecular Markers Useful in Red Clover (Trifolium pratense) Breeding.</title>
        <authorList>
            <person name="Istvanek J."/>
            <person name="Dluhosova J."/>
            <person name="Dluhos P."/>
            <person name="Patkova L."/>
            <person name="Nedelnik J."/>
            <person name="Repkova J."/>
        </authorList>
    </citation>
    <scope>NUCLEOTIDE SEQUENCE [LARGE SCALE GENOMIC DNA]</scope>
    <source>
        <strain evidence="13">cv. Tatra</strain>
        <tissue evidence="12">Young leaves</tissue>
    </source>
</reference>
<comment type="function">
    <text evidence="8">Transcriptional regulator that specifically binds 5'-GATA-3' or 5'-GAT-3' motifs within gene promoters.</text>
</comment>
<keyword evidence="6" id="KW-0804">Transcription</keyword>
<protein>
    <submittedName>
        <fullName evidence="12">GATA transcription factor 16-like protein</fullName>
    </submittedName>
</protein>
<evidence type="ECO:0000256" key="3">
    <source>
        <dbReference type="ARBA" id="ARBA00022833"/>
    </source>
</evidence>
<gene>
    <name evidence="12" type="ORF">L195_g042877</name>
</gene>
<keyword evidence="2 9" id="KW-0863">Zinc-finger</keyword>
<evidence type="ECO:0000256" key="9">
    <source>
        <dbReference type="PROSITE-ProRule" id="PRU00094"/>
    </source>
</evidence>
<evidence type="ECO:0000256" key="4">
    <source>
        <dbReference type="ARBA" id="ARBA00023015"/>
    </source>
</evidence>
<keyword evidence="5" id="KW-0238">DNA-binding</keyword>
<feature type="domain" description="GATA-type" evidence="11">
    <location>
        <begin position="24"/>
        <end position="54"/>
    </location>
</feature>
<dbReference type="SUPFAM" id="SSF57716">
    <property type="entry name" value="Glucocorticoid receptor-like (DNA-binding domain)"/>
    <property type="match status" value="1"/>
</dbReference>
<evidence type="ECO:0000256" key="2">
    <source>
        <dbReference type="ARBA" id="ARBA00022771"/>
    </source>
</evidence>
<dbReference type="EMBL" id="ASHM01052154">
    <property type="protein sequence ID" value="PNX86795.1"/>
    <property type="molecule type" value="Genomic_DNA"/>
</dbReference>
<dbReference type="GO" id="GO:0043565">
    <property type="term" value="F:sequence-specific DNA binding"/>
    <property type="evidence" value="ECO:0007669"/>
    <property type="project" value="InterPro"/>
</dbReference>
<keyword evidence="3" id="KW-0862">Zinc</keyword>
<keyword evidence="4" id="KW-0805">Transcription regulation</keyword>
<feature type="compositionally biased region" description="Basic and acidic residues" evidence="10">
    <location>
        <begin position="64"/>
        <end position="83"/>
    </location>
</feature>
<dbReference type="PANTHER" id="PTHR47172">
    <property type="entry name" value="OS01G0976800 PROTEIN"/>
    <property type="match status" value="1"/>
</dbReference>
<dbReference type="Proteomes" id="UP000236291">
    <property type="component" value="Unassembled WGS sequence"/>
</dbReference>
<dbReference type="PROSITE" id="PS00344">
    <property type="entry name" value="GATA_ZN_FINGER_1"/>
    <property type="match status" value="1"/>
</dbReference>
<dbReference type="STRING" id="57577.A0A2K3M7P2"/>
<dbReference type="CDD" id="cd00202">
    <property type="entry name" value="ZnF_GATA"/>
    <property type="match status" value="1"/>
</dbReference>
<organism evidence="12 13">
    <name type="scientific">Trifolium pratense</name>
    <name type="common">Red clover</name>
    <dbReference type="NCBI Taxonomy" id="57577"/>
    <lineage>
        <taxon>Eukaryota</taxon>
        <taxon>Viridiplantae</taxon>
        <taxon>Streptophyta</taxon>
        <taxon>Embryophyta</taxon>
        <taxon>Tracheophyta</taxon>
        <taxon>Spermatophyta</taxon>
        <taxon>Magnoliopsida</taxon>
        <taxon>eudicotyledons</taxon>
        <taxon>Gunneridae</taxon>
        <taxon>Pentapetalae</taxon>
        <taxon>rosids</taxon>
        <taxon>fabids</taxon>
        <taxon>Fabales</taxon>
        <taxon>Fabaceae</taxon>
        <taxon>Papilionoideae</taxon>
        <taxon>50 kb inversion clade</taxon>
        <taxon>NPAAA clade</taxon>
        <taxon>Hologalegina</taxon>
        <taxon>IRL clade</taxon>
        <taxon>Trifolieae</taxon>
        <taxon>Trifolium</taxon>
    </lineage>
</organism>
<dbReference type="GO" id="GO:0008270">
    <property type="term" value="F:zinc ion binding"/>
    <property type="evidence" value="ECO:0007669"/>
    <property type="project" value="UniProtKB-KW"/>
</dbReference>
<evidence type="ECO:0000256" key="1">
    <source>
        <dbReference type="ARBA" id="ARBA00022723"/>
    </source>
</evidence>
<dbReference type="Gramene" id="Tp57577_TGAC_v2_mRNA1700">
    <property type="protein sequence ID" value="Tp57577_TGAC_v2_mRNA1700"/>
    <property type="gene ID" value="Tp57577_TGAC_v2_gene1666"/>
</dbReference>
<keyword evidence="1" id="KW-0479">Metal-binding</keyword>
<evidence type="ECO:0000256" key="10">
    <source>
        <dbReference type="SAM" id="MobiDB-lite"/>
    </source>
</evidence>
<dbReference type="SMR" id="A0A2K3M7P2"/>
<evidence type="ECO:0000256" key="6">
    <source>
        <dbReference type="ARBA" id="ARBA00023163"/>
    </source>
</evidence>
<comment type="similarity">
    <text evidence="7">Belongs to the type IV zinc-finger family. Class B subfamily.</text>
</comment>
<dbReference type="AlphaFoldDB" id="A0A2K3M7P2"/>
<dbReference type="InterPro" id="IPR013088">
    <property type="entry name" value="Znf_NHR/GATA"/>
</dbReference>
<dbReference type="PANTHER" id="PTHR47172:SF9">
    <property type="entry name" value="GATA TRANSCRIPTION FACTOR 23"/>
    <property type="match status" value="1"/>
</dbReference>
<name>A0A2K3M7P2_TRIPR</name>
<evidence type="ECO:0000259" key="11">
    <source>
        <dbReference type="PROSITE" id="PS50114"/>
    </source>
</evidence>
<comment type="caution">
    <text evidence="12">The sequence shown here is derived from an EMBL/GenBank/DDBJ whole genome shotgun (WGS) entry which is preliminary data.</text>
</comment>
<accession>A0A2K3M7P2</accession>
<evidence type="ECO:0000256" key="7">
    <source>
        <dbReference type="ARBA" id="ARBA00024019"/>
    </source>
</evidence>
<evidence type="ECO:0000256" key="8">
    <source>
        <dbReference type="ARBA" id="ARBA00037539"/>
    </source>
</evidence>
<dbReference type="Pfam" id="PF00320">
    <property type="entry name" value="GATA"/>
    <property type="match status" value="1"/>
</dbReference>
<sequence length="143" mass="15840">MGIMDQMEKECCSYDEMGMIKKACADCKATKTPLWRGGPNGPKTLCNACGIRYRKRRGSCNSKGQERERKREKAQNGRNRSSDDDGGGGSDDDLNECLKMKLVALGEEVLLHSVLKKQRRIKLGEEEQAAVCLMALSCGFVFA</sequence>
<dbReference type="SMART" id="SM00401">
    <property type="entry name" value="ZnF_GATA"/>
    <property type="match status" value="1"/>
</dbReference>
<proteinExistence type="inferred from homology"/>